<comment type="caution">
    <text evidence="1">The sequence shown here is derived from an EMBL/GenBank/DDBJ whole genome shotgun (WGS) entry which is preliminary data.</text>
</comment>
<evidence type="ECO:0000313" key="1">
    <source>
        <dbReference type="EMBL" id="NJC06497.1"/>
    </source>
</evidence>
<proteinExistence type="predicted"/>
<dbReference type="Proteomes" id="UP000558192">
    <property type="component" value="Unassembled WGS sequence"/>
</dbReference>
<keyword evidence="2" id="KW-1185">Reference proteome</keyword>
<dbReference type="AlphaFoldDB" id="A0A7X5Y8H7"/>
<organism evidence="1 2">
    <name type="scientific">Sphingomonas kaistensis</name>
    <dbReference type="NCBI Taxonomy" id="298708"/>
    <lineage>
        <taxon>Bacteria</taxon>
        <taxon>Pseudomonadati</taxon>
        <taxon>Pseudomonadota</taxon>
        <taxon>Alphaproteobacteria</taxon>
        <taxon>Sphingomonadales</taxon>
        <taxon>Sphingomonadaceae</taxon>
        <taxon>Sphingomonas</taxon>
    </lineage>
</organism>
<evidence type="ECO:0000313" key="2">
    <source>
        <dbReference type="Proteomes" id="UP000558192"/>
    </source>
</evidence>
<name>A0A7X5Y8H7_9SPHN</name>
<sequence length="83" mass="9104">MTNQPASCSSLLPADWRQGIAPAPLPTGQTVADWIVFGDQQTGRLDQANGRTRDAIEVVARCEERDRAAVRSATRPRLFGIRL</sequence>
<dbReference type="RefSeq" id="WP_168069741.1">
    <property type="nucleotide sequence ID" value="NZ_JAATJC010000001.1"/>
</dbReference>
<protein>
    <submittedName>
        <fullName evidence="1">Uncharacterized protein</fullName>
    </submittedName>
</protein>
<dbReference type="EMBL" id="JAATJC010000001">
    <property type="protein sequence ID" value="NJC06497.1"/>
    <property type="molecule type" value="Genomic_DNA"/>
</dbReference>
<reference evidence="1 2" key="1">
    <citation type="submission" date="2020-03" db="EMBL/GenBank/DDBJ databases">
        <title>Genomic Encyclopedia of Type Strains, Phase IV (KMG-IV): sequencing the most valuable type-strain genomes for metagenomic binning, comparative biology and taxonomic classification.</title>
        <authorList>
            <person name="Goeker M."/>
        </authorList>
    </citation>
    <scope>NUCLEOTIDE SEQUENCE [LARGE SCALE GENOMIC DNA]</scope>
    <source>
        <strain evidence="1 2">DSM 16846</strain>
    </source>
</reference>
<gene>
    <name evidence="1" type="ORF">GGQ97_002290</name>
</gene>
<accession>A0A7X5Y8H7</accession>